<reference evidence="1 2" key="1">
    <citation type="journal article" date="2019" name="Int. J. Syst. Evol. Microbiol.">
        <title>The Global Catalogue of Microorganisms (GCM) 10K type strain sequencing project: providing services to taxonomists for standard genome sequencing and annotation.</title>
        <authorList>
            <consortium name="The Broad Institute Genomics Platform"/>
            <consortium name="The Broad Institute Genome Sequencing Center for Infectious Disease"/>
            <person name="Wu L."/>
            <person name="Ma J."/>
        </authorList>
    </citation>
    <scope>NUCLEOTIDE SEQUENCE [LARGE SCALE GENOMIC DNA]</scope>
    <source>
        <strain evidence="1 2">CGMCC 1.10593</strain>
    </source>
</reference>
<comment type="caution">
    <text evidence="1">The sequence shown here is derived from an EMBL/GenBank/DDBJ whole genome shotgun (WGS) entry which is preliminary data.</text>
</comment>
<dbReference type="InterPro" id="IPR049703">
    <property type="entry name" value="HVO_2901-like"/>
</dbReference>
<sequence>MPQLQTRGRDLLLCRKCGSTFPEGQATRDGWHYECPGEDCDAEGLGDGLRRVRSQN</sequence>
<dbReference type="EMBL" id="JBHUDM010000004">
    <property type="protein sequence ID" value="MFD1643026.1"/>
    <property type="molecule type" value="Genomic_DNA"/>
</dbReference>
<gene>
    <name evidence="1" type="ORF">ACFSBW_14210</name>
</gene>
<organism evidence="1 2">
    <name type="scientific">Halohasta litorea</name>
    <dbReference type="NCBI Taxonomy" id="869891"/>
    <lineage>
        <taxon>Archaea</taxon>
        <taxon>Methanobacteriati</taxon>
        <taxon>Methanobacteriota</taxon>
        <taxon>Stenosarchaea group</taxon>
        <taxon>Halobacteria</taxon>
        <taxon>Halobacteriales</taxon>
        <taxon>Haloferacaceae</taxon>
        <taxon>Halohasta</taxon>
    </lineage>
</organism>
<evidence type="ECO:0000313" key="1">
    <source>
        <dbReference type="EMBL" id="MFD1643026.1"/>
    </source>
</evidence>
<keyword evidence="2" id="KW-1185">Reference proteome</keyword>
<dbReference type="Proteomes" id="UP001597052">
    <property type="component" value="Unassembled WGS sequence"/>
</dbReference>
<dbReference type="NCBIfam" id="NF041915">
    <property type="entry name" value="HVO_2901"/>
    <property type="match status" value="1"/>
</dbReference>
<dbReference type="RefSeq" id="WP_256396446.1">
    <property type="nucleotide sequence ID" value="NZ_JANHDJ010000004.1"/>
</dbReference>
<accession>A0ABD6D9P4</accession>
<name>A0ABD6D9P4_9EURY</name>
<dbReference type="AlphaFoldDB" id="A0ABD6D9P4"/>
<evidence type="ECO:0000313" key="2">
    <source>
        <dbReference type="Proteomes" id="UP001597052"/>
    </source>
</evidence>
<proteinExistence type="predicted"/>
<protein>
    <submittedName>
        <fullName evidence="1">HVO_2901 family zinc finger protein</fullName>
    </submittedName>
</protein>